<feature type="non-terminal residue" evidence="3">
    <location>
        <position position="1"/>
    </location>
</feature>
<proteinExistence type="predicted"/>
<dbReference type="Gene3D" id="3.10.360.10">
    <property type="entry name" value="Antimicrobial Peptide, Beta-defensin 2, Chain A"/>
    <property type="match status" value="1"/>
</dbReference>
<evidence type="ECO:0000313" key="3">
    <source>
        <dbReference type="EMBL" id="NXI20849.1"/>
    </source>
</evidence>
<dbReference type="GO" id="GO:0005576">
    <property type="term" value="C:extracellular region"/>
    <property type="evidence" value="ECO:0007669"/>
    <property type="project" value="InterPro"/>
</dbReference>
<comment type="caution">
    <text evidence="3">The sequence shown here is derived from an EMBL/GenBank/DDBJ whole genome shotgun (WGS) entry which is preliminary data.</text>
</comment>
<accession>A0A7K9RAB0</accession>
<feature type="domain" description="Beta-defensin-like" evidence="2">
    <location>
        <begin position="25"/>
        <end position="56"/>
    </location>
</feature>
<gene>
    <name evidence="3" type="primary">Amp1_0</name>
    <name evidence="3" type="ORF">STEDEN_R14727</name>
</gene>
<dbReference type="Proteomes" id="UP000572325">
    <property type="component" value="Unassembled WGS sequence"/>
</dbReference>
<keyword evidence="1" id="KW-0732">Signal</keyword>
<organism evidence="3 4">
    <name type="scientific">Sterrhoptilus dennistouni</name>
    <dbReference type="NCBI Taxonomy" id="2585820"/>
    <lineage>
        <taxon>Eukaryota</taxon>
        <taxon>Metazoa</taxon>
        <taxon>Chordata</taxon>
        <taxon>Craniata</taxon>
        <taxon>Vertebrata</taxon>
        <taxon>Euteleostomi</taxon>
        <taxon>Archelosauria</taxon>
        <taxon>Archosauria</taxon>
        <taxon>Dinosauria</taxon>
        <taxon>Saurischia</taxon>
        <taxon>Theropoda</taxon>
        <taxon>Coelurosauria</taxon>
        <taxon>Aves</taxon>
        <taxon>Neognathae</taxon>
        <taxon>Neoaves</taxon>
        <taxon>Telluraves</taxon>
        <taxon>Australaves</taxon>
        <taxon>Passeriformes</taxon>
        <taxon>Sylvioidea</taxon>
        <taxon>Zosteropidae</taxon>
        <taxon>Sterrhoptilus</taxon>
    </lineage>
</organism>
<dbReference type="GO" id="GO:0006952">
    <property type="term" value="P:defense response"/>
    <property type="evidence" value="ECO:0007669"/>
    <property type="project" value="InterPro"/>
</dbReference>
<evidence type="ECO:0000256" key="1">
    <source>
        <dbReference type="SAM" id="SignalP"/>
    </source>
</evidence>
<feature type="signal peptide" evidence="1">
    <location>
        <begin position="1"/>
        <end position="20"/>
    </location>
</feature>
<evidence type="ECO:0000259" key="2">
    <source>
        <dbReference type="Pfam" id="PF00711"/>
    </source>
</evidence>
<feature type="chain" id="PRO_5029612586" evidence="1">
    <location>
        <begin position="21"/>
        <end position="57"/>
    </location>
</feature>
<dbReference type="EMBL" id="VWZU01000115">
    <property type="protein sequence ID" value="NXI20849.1"/>
    <property type="molecule type" value="Genomic_DNA"/>
</dbReference>
<keyword evidence="4" id="KW-1185">Reference proteome</keyword>
<reference evidence="3 4" key="1">
    <citation type="submission" date="2019-09" db="EMBL/GenBank/DDBJ databases">
        <title>Bird 10,000 Genomes (B10K) Project - Family phase.</title>
        <authorList>
            <person name="Zhang G."/>
        </authorList>
    </citation>
    <scope>NUCLEOTIDE SEQUENCE [LARGE SCALE GENOMIC DNA]</scope>
    <source>
        <strain evidence="3">B10K-DU-001-27</strain>
        <tissue evidence="3">Muscle</tissue>
    </source>
</reference>
<evidence type="ECO:0000313" key="4">
    <source>
        <dbReference type="Proteomes" id="UP000572325"/>
    </source>
</evidence>
<feature type="non-terminal residue" evidence="3">
    <location>
        <position position="57"/>
    </location>
</feature>
<name>A0A7K9RAB0_9PASS</name>
<sequence>MKILLLLFPLLLLLVHGAAGDSNSYCWIYNGFCSSLVCPSGSKVIGRCSANLVCCKK</sequence>
<dbReference type="SUPFAM" id="SSF57392">
    <property type="entry name" value="Defensin-like"/>
    <property type="match status" value="1"/>
</dbReference>
<dbReference type="AlphaFoldDB" id="A0A7K9RAB0"/>
<dbReference type="InterPro" id="IPR001855">
    <property type="entry name" value="Defensin_beta-like"/>
</dbReference>
<protein>
    <submittedName>
        <fullName evidence="3">AMP1 protein</fullName>
    </submittedName>
</protein>
<dbReference type="Pfam" id="PF00711">
    <property type="entry name" value="Defensin_beta"/>
    <property type="match status" value="1"/>
</dbReference>